<accession>A0A3D9L6G2</accession>
<feature type="signal peptide" evidence="1">
    <location>
        <begin position="1"/>
        <end position="19"/>
    </location>
</feature>
<name>A0A3D9L6G2_MARFU</name>
<feature type="chain" id="PRO_5017785998" description="Bacterial surface antigen (D15) domain-containing protein" evidence="1">
    <location>
        <begin position="20"/>
        <end position="547"/>
    </location>
</feature>
<proteinExistence type="predicted"/>
<keyword evidence="3" id="KW-1185">Reference proteome</keyword>
<evidence type="ECO:0000313" key="3">
    <source>
        <dbReference type="Proteomes" id="UP000256779"/>
    </source>
</evidence>
<evidence type="ECO:0008006" key="4">
    <source>
        <dbReference type="Google" id="ProtNLM"/>
    </source>
</evidence>
<organism evidence="2 3">
    <name type="scientific">Marinoscillum furvescens DSM 4134</name>
    <dbReference type="NCBI Taxonomy" id="1122208"/>
    <lineage>
        <taxon>Bacteria</taxon>
        <taxon>Pseudomonadati</taxon>
        <taxon>Bacteroidota</taxon>
        <taxon>Cytophagia</taxon>
        <taxon>Cytophagales</taxon>
        <taxon>Reichenbachiellaceae</taxon>
        <taxon>Marinoscillum</taxon>
    </lineage>
</organism>
<dbReference type="EMBL" id="QREG01000005">
    <property type="protein sequence ID" value="REE00490.1"/>
    <property type="molecule type" value="Genomic_DNA"/>
</dbReference>
<dbReference type="RefSeq" id="WP_115867490.1">
    <property type="nucleotide sequence ID" value="NZ_QREG01000005.1"/>
</dbReference>
<evidence type="ECO:0000256" key="1">
    <source>
        <dbReference type="SAM" id="SignalP"/>
    </source>
</evidence>
<dbReference type="Gene3D" id="2.40.160.50">
    <property type="entry name" value="membrane protein fhac: a member of the omp85/tpsb transporter family"/>
    <property type="match status" value="1"/>
</dbReference>
<protein>
    <recommendedName>
        <fullName evidence="4">Bacterial surface antigen (D15) domain-containing protein</fullName>
    </recommendedName>
</protein>
<gene>
    <name evidence="2" type="ORF">C7460_105113</name>
</gene>
<reference evidence="2 3" key="1">
    <citation type="submission" date="2018-07" db="EMBL/GenBank/DDBJ databases">
        <title>Genomic Encyclopedia of Type Strains, Phase IV (KMG-IV): sequencing the most valuable type-strain genomes for metagenomic binning, comparative biology and taxonomic classification.</title>
        <authorList>
            <person name="Goeker M."/>
        </authorList>
    </citation>
    <scope>NUCLEOTIDE SEQUENCE [LARGE SCALE GENOMIC DNA]</scope>
    <source>
        <strain evidence="2 3">DSM 4134</strain>
    </source>
</reference>
<keyword evidence="1" id="KW-0732">Signal</keyword>
<dbReference type="Proteomes" id="UP000256779">
    <property type="component" value="Unassembled WGS sequence"/>
</dbReference>
<dbReference type="OrthoDB" id="9811416at2"/>
<evidence type="ECO:0000313" key="2">
    <source>
        <dbReference type="EMBL" id="REE00490.1"/>
    </source>
</evidence>
<comment type="caution">
    <text evidence="2">The sequence shown here is derived from an EMBL/GenBank/DDBJ whole genome shotgun (WGS) entry which is preliminary data.</text>
</comment>
<sequence>MKKSAFYIALLICASFVGAQPDTLVLVVGDQVKTQTYQHTADRKQIIQKQLSSLWMEGYLYSAIARQSADSVFFHTGQNYDLKTLTVSVYNPFEAEYTKERVSGNFRQYVSRKIKSYADNGYPFVSLQNDSIEIVDTGYSLHATLFPGPYIAFDSLVLSDPSVYSRSYLRVVMDMPKGGPYNESSYQKAAAKLSQLPAAELNGPLDVSFVNGKATVYVDLKPTRQNSFEGVVGLLPRQSAGESLGITGFLDLQLGNLFKSGKSLGFSWNRFADQSQNLELGYDHPFLFQSPVTVGVDFLLLKQDTTFLNQNWQVEADVGLGLQRLYVDFTRTAGSLIKPDASAVRQGFADFNRKLYGFRLQSLSYDQPFNLFSRWGYQVGLAVGSKNIEVNPALDEEVYEGIDLKTSHFQAIFGFKYQLRSRRTALVHDIAGRWMQTSQLLTNEMFRIGGLRSLRGFNEKFYFAEAYVLSRMEIRQYFENESYFMAFYDQALLDQKERLSFPRGVGVGLTLDTSSGLFTFAMAVGMAKNVPIDPSSVKVHIGYISKF</sequence>
<dbReference type="AlphaFoldDB" id="A0A3D9L6G2"/>